<dbReference type="InterPro" id="IPR036942">
    <property type="entry name" value="Beta-barrel_TonB_sf"/>
</dbReference>
<evidence type="ECO:0000256" key="7">
    <source>
        <dbReference type="ARBA" id="ARBA00023237"/>
    </source>
</evidence>
<evidence type="ECO:0000256" key="5">
    <source>
        <dbReference type="ARBA" id="ARBA00023077"/>
    </source>
</evidence>
<dbReference type="Gene3D" id="2.40.170.20">
    <property type="entry name" value="TonB-dependent receptor, beta-barrel domain"/>
    <property type="match status" value="1"/>
</dbReference>
<evidence type="ECO:0000256" key="9">
    <source>
        <dbReference type="RuleBase" id="RU003357"/>
    </source>
</evidence>
<dbReference type="Gene3D" id="2.60.40.1120">
    <property type="entry name" value="Carboxypeptidase-like, regulatory domain"/>
    <property type="match status" value="1"/>
</dbReference>
<feature type="domain" description="TonB-dependent receptor plug" evidence="13">
    <location>
        <begin position="138"/>
        <end position="241"/>
    </location>
</feature>
<dbReference type="Pfam" id="PF07715">
    <property type="entry name" value="Plug"/>
    <property type="match status" value="1"/>
</dbReference>
<feature type="region of interest" description="Disordered" evidence="10">
    <location>
        <begin position="298"/>
        <end position="324"/>
    </location>
</feature>
<proteinExistence type="inferred from homology"/>
<evidence type="ECO:0000256" key="10">
    <source>
        <dbReference type="SAM" id="MobiDB-lite"/>
    </source>
</evidence>
<name>A0ABT2VIR3_9ALTE</name>
<evidence type="ECO:0000256" key="4">
    <source>
        <dbReference type="ARBA" id="ARBA00022692"/>
    </source>
</evidence>
<keyword evidence="11" id="KW-0732">Signal</keyword>
<keyword evidence="3 8" id="KW-1134">Transmembrane beta strand</keyword>
<gene>
    <name evidence="14" type="ORF">OCL06_00350</name>
</gene>
<dbReference type="Gene3D" id="2.170.130.10">
    <property type="entry name" value="TonB-dependent receptor, plug domain"/>
    <property type="match status" value="1"/>
</dbReference>
<comment type="similarity">
    <text evidence="8 9">Belongs to the TonB-dependent receptor family.</text>
</comment>
<dbReference type="InterPro" id="IPR000531">
    <property type="entry name" value="Beta-barrel_TonB"/>
</dbReference>
<protein>
    <submittedName>
        <fullName evidence="14">TonB-dependent receptor</fullName>
    </submittedName>
</protein>
<evidence type="ECO:0000259" key="13">
    <source>
        <dbReference type="Pfam" id="PF07715"/>
    </source>
</evidence>
<dbReference type="EMBL" id="JAOTJC010000002">
    <property type="protein sequence ID" value="MCU7553040.1"/>
    <property type="molecule type" value="Genomic_DNA"/>
</dbReference>
<dbReference type="PANTHER" id="PTHR30069">
    <property type="entry name" value="TONB-DEPENDENT OUTER MEMBRANE RECEPTOR"/>
    <property type="match status" value="1"/>
</dbReference>
<dbReference type="Pfam" id="PF00593">
    <property type="entry name" value="TonB_dep_Rec_b-barrel"/>
    <property type="match status" value="1"/>
</dbReference>
<keyword evidence="4 8" id="KW-0812">Transmembrane</keyword>
<keyword evidence="14" id="KW-0675">Receptor</keyword>
<comment type="subcellular location">
    <subcellularLocation>
        <location evidence="1 8">Cell outer membrane</location>
        <topology evidence="1 8">Multi-pass membrane protein</topology>
    </subcellularLocation>
</comment>
<dbReference type="Pfam" id="PF13620">
    <property type="entry name" value="CarboxypepD_reg"/>
    <property type="match status" value="1"/>
</dbReference>
<dbReference type="SUPFAM" id="SSF56935">
    <property type="entry name" value="Porins"/>
    <property type="match status" value="1"/>
</dbReference>
<sequence length="852" mass="92829">MFRVSLLSLVITSTLSGLPLASANAHSDMQSAATTNQSVSPVSVSGTVTSASGKPVAGAQVKVEGTRRVAVTDSQGRYTLTDLPVRHIHLHVYSDRYIHGDNDLGDVDGDQQVNFVLEPASVENIVVTATAMQSSVLESVTPVTVIGAEELKKIQQPTLGETLKSTPGVHSTYFGPVSSSPIIRGNDGPRVKIVQNGLDVSDVSRVGPDHNVASNTSSATQVEVLRGPATLQFGSGAIGGVVNVVDRRIPQYLPTGVEGEAAASYSTVDNGKYGKVDVTGSEGKLAYHFDAFSRDTQDTDIPGYASLNPDDDEPRGTLENSSMDTTNVTAGLSWVEDEGYFGFAVEKLDNLYGVPGHSHGHHDEEHDAEHHEEEEEHHDEDMHGAEDSDEGVVLDVAMTRYQTAGEWHTPIDFLTTAKFAAAYTDYEHAEIEDGEPGTVFSNKSTDIRLSATHKELAGWHGVMGLQFNQADYQAIGAEAFTPATDSNSVALYLVEQRAIGDVIVELGGRIERTSYDAADTAVDLHVDHSEHGHEEEHHEEEAHHEDEEHHDEDGHVFSFDSYDFTSTSLSAGFNWEYTTGHAVALTLSRSERAPSLQELFAAGQHLATETFEVGLVFDLSDDGEIGEGLRDVKEEVSTNLDLTFRKFTGDWGYSVSFFYNQADNYIYQSATGLTALNEEHEEHAEGVPDDHAEGMEDDHAEEEGLPVFYFQQADADIWGMEAEGYVDLTSSWRVTVFSDLIRAKVASENLPRIPPMRLGAELSYVGDALSASVGATWHDDQTTLAPYETATKGYTLLDANVQYEFRKAGLDWVVFAKGNNLTDEEARVHTSFLKDQAPLPGRNFTLGIRTYF</sequence>
<reference evidence="15" key="1">
    <citation type="submission" date="2023-07" db="EMBL/GenBank/DDBJ databases">
        <title>Study on multiphase classification of strain Alteromonas salexigens isolated from the Yellow Sea.</title>
        <authorList>
            <person name="Sun L."/>
        </authorList>
    </citation>
    <scope>NUCLEOTIDE SEQUENCE [LARGE SCALE GENOMIC DNA]</scope>
    <source>
        <strain evidence="15">ASW11-19</strain>
    </source>
</reference>
<evidence type="ECO:0000256" key="6">
    <source>
        <dbReference type="ARBA" id="ARBA00023136"/>
    </source>
</evidence>
<dbReference type="InterPro" id="IPR037066">
    <property type="entry name" value="Plug_dom_sf"/>
</dbReference>
<feature type="signal peptide" evidence="11">
    <location>
        <begin position="1"/>
        <end position="27"/>
    </location>
</feature>
<dbReference type="PROSITE" id="PS52016">
    <property type="entry name" value="TONB_DEPENDENT_REC_3"/>
    <property type="match status" value="1"/>
</dbReference>
<dbReference type="InterPro" id="IPR039426">
    <property type="entry name" value="TonB-dep_rcpt-like"/>
</dbReference>
<feature type="region of interest" description="Disordered" evidence="10">
    <location>
        <begin position="354"/>
        <end position="387"/>
    </location>
</feature>
<keyword evidence="5 9" id="KW-0798">TonB box</keyword>
<comment type="caution">
    <text evidence="14">The sequence shown here is derived from an EMBL/GenBank/DDBJ whole genome shotgun (WGS) entry which is preliminary data.</text>
</comment>
<evidence type="ECO:0000256" key="2">
    <source>
        <dbReference type="ARBA" id="ARBA00022448"/>
    </source>
</evidence>
<dbReference type="InterPro" id="IPR012910">
    <property type="entry name" value="Plug_dom"/>
</dbReference>
<keyword evidence="2 8" id="KW-0813">Transport</keyword>
<keyword evidence="6 8" id="KW-0472">Membrane</keyword>
<feature type="domain" description="TonB-dependent receptor-like beta-barrel" evidence="12">
    <location>
        <begin position="407"/>
        <end position="821"/>
    </location>
</feature>
<evidence type="ECO:0000259" key="12">
    <source>
        <dbReference type="Pfam" id="PF00593"/>
    </source>
</evidence>
<dbReference type="PANTHER" id="PTHR30069:SF40">
    <property type="entry name" value="TONB-DEPENDENT RECEPTOR NMB0964-RELATED"/>
    <property type="match status" value="1"/>
</dbReference>
<dbReference type="Proteomes" id="UP001209257">
    <property type="component" value="Unassembled WGS sequence"/>
</dbReference>
<evidence type="ECO:0000256" key="11">
    <source>
        <dbReference type="SAM" id="SignalP"/>
    </source>
</evidence>
<dbReference type="SUPFAM" id="SSF49464">
    <property type="entry name" value="Carboxypeptidase regulatory domain-like"/>
    <property type="match status" value="1"/>
</dbReference>
<feature type="region of interest" description="Disordered" evidence="10">
    <location>
        <begin position="529"/>
        <end position="552"/>
    </location>
</feature>
<feature type="compositionally biased region" description="Basic and acidic residues" evidence="10">
    <location>
        <begin position="361"/>
        <end position="371"/>
    </location>
</feature>
<dbReference type="InterPro" id="IPR008969">
    <property type="entry name" value="CarboxyPept-like_regulatory"/>
</dbReference>
<evidence type="ECO:0000313" key="14">
    <source>
        <dbReference type="EMBL" id="MCU7553040.1"/>
    </source>
</evidence>
<evidence type="ECO:0000256" key="1">
    <source>
        <dbReference type="ARBA" id="ARBA00004571"/>
    </source>
</evidence>
<keyword evidence="15" id="KW-1185">Reference proteome</keyword>
<evidence type="ECO:0000256" key="3">
    <source>
        <dbReference type="ARBA" id="ARBA00022452"/>
    </source>
</evidence>
<organism evidence="14 15">
    <name type="scientific">Alteromonas salexigens</name>
    <dbReference type="NCBI Taxonomy" id="2982530"/>
    <lineage>
        <taxon>Bacteria</taxon>
        <taxon>Pseudomonadati</taxon>
        <taxon>Pseudomonadota</taxon>
        <taxon>Gammaproteobacteria</taxon>
        <taxon>Alteromonadales</taxon>
        <taxon>Alteromonadaceae</taxon>
        <taxon>Alteromonas/Salinimonas group</taxon>
        <taxon>Alteromonas</taxon>
    </lineage>
</organism>
<evidence type="ECO:0000256" key="8">
    <source>
        <dbReference type="PROSITE-ProRule" id="PRU01360"/>
    </source>
</evidence>
<evidence type="ECO:0000313" key="15">
    <source>
        <dbReference type="Proteomes" id="UP001209257"/>
    </source>
</evidence>
<feature type="chain" id="PRO_5046114024" evidence="11">
    <location>
        <begin position="28"/>
        <end position="852"/>
    </location>
</feature>
<keyword evidence="7 8" id="KW-0998">Cell outer membrane</keyword>
<accession>A0ABT2VIR3</accession>